<dbReference type="SUPFAM" id="SSF52402">
    <property type="entry name" value="Adenine nucleotide alpha hydrolases-like"/>
    <property type="match status" value="1"/>
</dbReference>
<dbReference type="AlphaFoldDB" id="A0A9W8ICA1"/>
<sequence>MSDNKKSEQTASSAMDHGTIDENKPAPLDIPRGEPANDQVSSVFDRLVALNMDSEGPLATSPINVTHPAIFRKGTLIDIPDVPPKSPQHRSRRKNSELRPRLVAICIKDDVQAEYIINWVLENELVLGRDQVVLINVRQATNGIIGDLTMSNNARKDEERAYSHELLQRHAIPIKRQGYPIKGVSIRGVDVRGELIRKFIELQCDLVITGSHATKSVRERLTGCKVSYLIETAPCPVLVVGNGMQRYKKDAADSQ</sequence>
<keyword evidence="4" id="KW-1185">Reference proteome</keyword>
<organism evidence="3 4">
    <name type="scientific">Coemansia brasiliensis</name>
    <dbReference type="NCBI Taxonomy" id="2650707"/>
    <lineage>
        <taxon>Eukaryota</taxon>
        <taxon>Fungi</taxon>
        <taxon>Fungi incertae sedis</taxon>
        <taxon>Zoopagomycota</taxon>
        <taxon>Kickxellomycotina</taxon>
        <taxon>Kickxellomycetes</taxon>
        <taxon>Kickxellales</taxon>
        <taxon>Kickxellaceae</taxon>
        <taxon>Coemansia</taxon>
    </lineage>
</organism>
<dbReference type="Proteomes" id="UP001139887">
    <property type="component" value="Unassembled WGS sequence"/>
</dbReference>
<dbReference type="OrthoDB" id="843225at2759"/>
<name>A0A9W8ICA1_9FUNG</name>
<dbReference type="InterPro" id="IPR006016">
    <property type="entry name" value="UspA"/>
</dbReference>
<protein>
    <recommendedName>
        <fullName evidence="2">UspA domain-containing protein</fullName>
    </recommendedName>
</protein>
<feature type="region of interest" description="Disordered" evidence="1">
    <location>
        <begin position="1"/>
        <end position="37"/>
    </location>
</feature>
<feature type="region of interest" description="Disordered" evidence="1">
    <location>
        <begin position="76"/>
        <end position="95"/>
    </location>
</feature>
<dbReference type="CDD" id="cd23659">
    <property type="entry name" value="USP_At3g01520-like"/>
    <property type="match status" value="1"/>
</dbReference>
<feature type="domain" description="UspA" evidence="2">
    <location>
        <begin position="105"/>
        <end position="240"/>
    </location>
</feature>
<gene>
    <name evidence="3" type="ORF">IWW36_003086</name>
</gene>
<reference evidence="3" key="1">
    <citation type="submission" date="2022-07" db="EMBL/GenBank/DDBJ databases">
        <title>Phylogenomic reconstructions and comparative analyses of Kickxellomycotina fungi.</title>
        <authorList>
            <person name="Reynolds N.K."/>
            <person name="Stajich J.E."/>
            <person name="Barry K."/>
            <person name="Grigoriev I.V."/>
            <person name="Crous P."/>
            <person name="Smith M.E."/>
        </authorList>
    </citation>
    <scope>NUCLEOTIDE SEQUENCE</scope>
    <source>
        <strain evidence="3">NRRL 1566</strain>
    </source>
</reference>
<evidence type="ECO:0000259" key="2">
    <source>
        <dbReference type="Pfam" id="PF00582"/>
    </source>
</evidence>
<dbReference type="EMBL" id="JANBUW010000134">
    <property type="protein sequence ID" value="KAJ2848777.1"/>
    <property type="molecule type" value="Genomic_DNA"/>
</dbReference>
<dbReference type="Pfam" id="PF00582">
    <property type="entry name" value="Usp"/>
    <property type="match status" value="1"/>
</dbReference>
<evidence type="ECO:0000256" key="1">
    <source>
        <dbReference type="SAM" id="MobiDB-lite"/>
    </source>
</evidence>
<evidence type="ECO:0000313" key="4">
    <source>
        <dbReference type="Proteomes" id="UP001139887"/>
    </source>
</evidence>
<dbReference type="InterPro" id="IPR014729">
    <property type="entry name" value="Rossmann-like_a/b/a_fold"/>
</dbReference>
<evidence type="ECO:0000313" key="3">
    <source>
        <dbReference type="EMBL" id="KAJ2848777.1"/>
    </source>
</evidence>
<dbReference type="Gene3D" id="3.40.50.620">
    <property type="entry name" value="HUPs"/>
    <property type="match status" value="1"/>
</dbReference>
<accession>A0A9W8ICA1</accession>
<comment type="caution">
    <text evidence="3">The sequence shown here is derived from an EMBL/GenBank/DDBJ whole genome shotgun (WGS) entry which is preliminary data.</text>
</comment>
<proteinExistence type="predicted"/>